<dbReference type="SUPFAM" id="SSF52540">
    <property type="entry name" value="P-loop containing nucleoside triphosphate hydrolases"/>
    <property type="match status" value="1"/>
</dbReference>
<dbReference type="FunFam" id="3.40.50.300:FF:000527">
    <property type="entry name" value="Tyrosine-protein kinase etk"/>
    <property type="match status" value="1"/>
</dbReference>
<dbReference type="GO" id="GO:0005524">
    <property type="term" value="F:ATP binding"/>
    <property type="evidence" value="ECO:0007669"/>
    <property type="project" value="UniProtKB-KW"/>
</dbReference>
<protein>
    <recommendedName>
        <fullName evidence="4">non-specific protein-tyrosine kinase</fullName>
        <ecNumber evidence="4">2.7.10.2</ecNumber>
    </recommendedName>
</protein>
<dbReference type="PANTHER" id="PTHR32309:SF13">
    <property type="entry name" value="FERRIC ENTEROBACTIN TRANSPORT PROTEIN FEPE"/>
    <property type="match status" value="1"/>
</dbReference>
<proteinExistence type="inferred from homology"/>
<dbReference type="InterPro" id="IPR005702">
    <property type="entry name" value="Wzc-like_C"/>
</dbReference>
<feature type="transmembrane region" description="Helical" evidence="15">
    <location>
        <begin position="172"/>
        <end position="191"/>
    </location>
</feature>
<keyword evidence="8" id="KW-0547">Nucleotide-binding</keyword>
<evidence type="ECO:0000256" key="14">
    <source>
        <dbReference type="ARBA" id="ARBA00051245"/>
    </source>
</evidence>
<dbReference type="GO" id="GO:0004715">
    <property type="term" value="F:non-membrane spanning protein tyrosine kinase activity"/>
    <property type="evidence" value="ECO:0007669"/>
    <property type="project" value="UniProtKB-EC"/>
</dbReference>
<evidence type="ECO:0000313" key="17">
    <source>
        <dbReference type="EMBL" id="MBB6391057.1"/>
    </source>
</evidence>
<sequence>MDLRDFLRVIRVHWLVIILLTLTGALAAWGYSVMQPKVYTATTSGYVQAAHTGGDAGSRLVSNQLAETVAQSYLDIGNWRSVAEYVIDDLDLDVAPESIVGQVTVSSAGTVVIHVSAQANTPIGARDLAESWIRGMVQQVDELEGSNAAAVRLIPGDSARLPGAPSSPNTKLNIVLGGLIGLALGLAYAIIRHILDQRVRDPREVERETGVSVIGTLPDSKDLSTERRVLTFTGRGDSASAVAEATRELRTNLRFVDIDNPPRSIVVTSPVPGDGKSTVAANLATSLAAAGEHVVLVDADLRRPMIANMFNLPEGAGLTDLLTDRAELADVAHVVGDTGNLVVIAAGRVPPNPSEVLGSHRMKDLIADLSKHAIVIIDTPPLLPVTDAAVLSTATDGAVVVLSTGKTTYDMLLKAFENLDKARARPLGVVMNKVPRRGAGAAYYGYQYQGDYGPRAQAKATTR</sequence>
<dbReference type="Proteomes" id="UP000537775">
    <property type="component" value="Unassembled WGS sequence"/>
</dbReference>
<comment type="similarity">
    <text evidence="3">Belongs to the CpsD/CapB family.</text>
</comment>
<dbReference type="PANTHER" id="PTHR32309">
    <property type="entry name" value="TYROSINE-PROTEIN KINASE"/>
    <property type="match status" value="1"/>
</dbReference>
<evidence type="ECO:0000256" key="2">
    <source>
        <dbReference type="ARBA" id="ARBA00006683"/>
    </source>
</evidence>
<evidence type="ECO:0000256" key="8">
    <source>
        <dbReference type="ARBA" id="ARBA00022741"/>
    </source>
</evidence>
<keyword evidence="18" id="KW-1185">Reference proteome</keyword>
<evidence type="ECO:0000256" key="4">
    <source>
        <dbReference type="ARBA" id="ARBA00011903"/>
    </source>
</evidence>
<evidence type="ECO:0000256" key="5">
    <source>
        <dbReference type="ARBA" id="ARBA00022475"/>
    </source>
</evidence>
<evidence type="ECO:0000256" key="1">
    <source>
        <dbReference type="ARBA" id="ARBA00004651"/>
    </source>
</evidence>
<accession>A0A7X0FQ26</accession>
<dbReference type="Gene3D" id="3.40.50.300">
    <property type="entry name" value="P-loop containing nucleotide triphosphate hydrolases"/>
    <property type="match status" value="1"/>
</dbReference>
<name>A0A7X0FQ26_9MICO</name>
<dbReference type="AlphaFoldDB" id="A0A7X0FQ26"/>
<dbReference type="NCBIfam" id="TIGR01007">
    <property type="entry name" value="eps_fam"/>
    <property type="match status" value="1"/>
</dbReference>
<dbReference type="InterPro" id="IPR003856">
    <property type="entry name" value="LPS_length_determ_N"/>
</dbReference>
<evidence type="ECO:0000256" key="7">
    <source>
        <dbReference type="ARBA" id="ARBA00022692"/>
    </source>
</evidence>
<keyword evidence="11 15" id="KW-1133">Transmembrane helix</keyword>
<feature type="transmembrane region" description="Helical" evidence="15">
    <location>
        <begin position="12"/>
        <end position="31"/>
    </location>
</feature>
<keyword evidence="9" id="KW-0418">Kinase</keyword>
<comment type="caution">
    <text evidence="17">The sequence shown here is derived from an EMBL/GenBank/DDBJ whole genome shotgun (WGS) entry which is preliminary data.</text>
</comment>
<evidence type="ECO:0000313" key="18">
    <source>
        <dbReference type="Proteomes" id="UP000537775"/>
    </source>
</evidence>
<evidence type="ECO:0000256" key="10">
    <source>
        <dbReference type="ARBA" id="ARBA00022840"/>
    </source>
</evidence>
<dbReference type="EC" id="2.7.10.2" evidence="4"/>
<evidence type="ECO:0000256" key="12">
    <source>
        <dbReference type="ARBA" id="ARBA00023136"/>
    </source>
</evidence>
<dbReference type="InterPro" id="IPR050445">
    <property type="entry name" value="Bact_polysacc_biosynth/exp"/>
</dbReference>
<evidence type="ECO:0000256" key="13">
    <source>
        <dbReference type="ARBA" id="ARBA00023137"/>
    </source>
</evidence>
<feature type="domain" description="Polysaccharide chain length determinant N-terminal" evidence="16">
    <location>
        <begin position="1"/>
        <end position="76"/>
    </location>
</feature>
<evidence type="ECO:0000256" key="3">
    <source>
        <dbReference type="ARBA" id="ARBA00007316"/>
    </source>
</evidence>
<dbReference type="GO" id="GO:0005886">
    <property type="term" value="C:plasma membrane"/>
    <property type="evidence" value="ECO:0007669"/>
    <property type="project" value="UniProtKB-SubCell"/>
</dbReference>
<keyword evidence="5" id="KW-1003">Cell membrane</keyword>
<evidence type="ECO:0000256" key="9">
    <source>
        <dbReference type="ARBA" id="ARBA00022777"/>
    </source>
</evidence>
<dbReference type="RefSeq" id="WP_184750235.1">
    <property type="nucleotide sequence ID" value="NZ_BAAAJR010000010.1"/>
</dbReference>
<evidence type="ECO:0000256" key="6">
    <source>
        <dbReference type="ARBA" id="ARBA00022679"/>
    </source>
</evidence>
<dbReference type="InterPro" id="IPR027417">
    <property type="entry name" value="P-loop_NTPase"/>
</dbReference>
<keyword evidence="6" id="KW-0808">Transferase</keyword>
<keyword evidence="13" id="KW-0829">Tyrosine-protein kinase</keyword>
<dbReference type="CDD" id="cd05387">
    <property type="entry name" value="BY-kinase"/>
    <property type="match status" value="1"/>
</dbReference>
<dbReference type="Pfam" id="PF02706">
    <property type="entry name" value="Wzz"/>
    <property type="match status" value="1"/>
</dbReference>
<evidence type="ECO:0000259" key="16">
    <source>
        <dbReference type="Pfam" id="PF02706"/>
    </source>
</evidence>
<dbReference type="GO" id="GO:0042802">
    <property type="term" value="F:identical protein binding"/>
    <property type="evidence" value="ECO:0007669"/>
    <property type="project" value="UniProtKB-ARBA"/>
</dbReference>
<comment type="similarity">
    <text evidence="2">Belongs to the CpsC/CapA family.</text>
</comment>
<keyword evidence="7 15" id="KW-0812">Transmembrane</keyword>
<reference evidence="17 18" key="1">
    <citation type="submission" date="2020-08" db="EMBL/GenBank/DDBJ databases">
        <title>Sequencing the genomes of 1000 actinobacteria strains.</title>
        <authorList>
            <person name="Klenk H.-P."/>
        </authorList>
    </citation>
    <scope>NUCLEOTIDE SEQUENCE [LARGE SCALE GENOMIC DNA]</scope>
    <source>
        <strain evidence="17 18">DSM 12511</strain>
    </source>
</reference>
<keyword evidence="12 15" id="KW-0472">Membrane</keyword>
<evidence type="ECO:0000256" key="15">
    <source>
        <dbReference type="SAM" id="Phobius"/>
    </source>
</evidence>
<comment type="catalytic activity">
    <reaction evidence="14">
        <text>L-tyrosyl-[protein] + ATP = O-phospho-L-tyrosyl-[protein] + ADP + H(+)</text>
        <dbReference type="Rhea" id="RHEA:10596"/>
        <dbReference type="Rhea" id="RHEA-COMP:10136"/>
        <dbReference type="Rhea" id="RHEA-COMP:20101"/>
        <dbReference type="ChEBI" id="CHEBI:15378"/>
        <dbReference type="ChEBI" id="CHEBI:30616"/>
        <dbReference type="ChEBI" id="CHEBI:46858"/>
        <dbReference type="ChEBI" id="CHEBI:61978"/>
        <dbReference type="ChEBI" id="CHEBI:456216"/>
        <dbReference type="EC" id="2.7.10.2"/>
    </reaction>
</comment>
<dbReference type="EMBL" id="JACHML010000001">
    <property type="protein sequence ID" value="MBB6391057.1"/>
    <property type="molecule type" value="Genomic_DNA"/>
</dbReference>
<keyword evidence="10" id="KW-0067">ATP-binding</keyword>
<dbReference type="InterPro" id="IPR033756">
    <property type="entry name" value="YlxH/NBP35"/>
</dbReference>
<comment type="subcellular location">
    <subcellularLocation>
        <location evidence="1">Cell membrane</location>
        <topology evidence="1">Multi-pass membrane protein</topology>
    </subcellularLocation>
</comment>
<organism evidence="17 18">
    <name type="scientific">Microbacterium thalassium</name>
    <dbReference type="NCBI Taxonomy" id="362649"/>
    <lineage>
        <taxon>Bacteria</taxon>
        <taxon>Bacillati</taxon>
        <taxon>Actinomycetota</taxon>
        <taxon>Actinomycetes</taxon>
        <taxon>Micrococcales</taxon>
        <taxon>Microbacteriaceae</taxon>
        <taxon>Microbacterium</taxon>
    </lineage>
</organism>
<gene>
    <name evidence="17" type="ORF">HD594_001370</name>
</gene>
<evidence type="ECO:0000256" key="11">
    <source>
        <dbReference type="ARBA" id="ARBA00022989"/>
    </source>
</evidence>
<dbReference type="Pfam" id="PF10609">
    <property type="entry name" value="ParA"/>
    <property type="match status" value="1"/>
</dbReference>